<dbReference type="SUPFAM" id="SSF52317">
    <property type="entry name" value="Class I glutamine amidotransferase-like"/>
    <property type="match status" value="1"/>
</dbReference>
<dbReference type="InterPro" id="IPR029062">
    <property type="entry name" value="Class_I_gatase-like"/>
</dbReference>
<dbReference type="Pfam" id="PF00117">
    <property type="entry name" value="GATase"/>
    <property type="match status" value="1"/>
</dbReference>
<sequence>MKDILILDCGPSFSDVTKHYGVAPEWIMGSLKDKGCNFTWVKPYDGDKFQSIDSDAWIITGSPRSVYEESDWMLDIEEGLRKMQISPKPVLGICFGHQLIAKSFGGEVELNPKGWELGAYPVQFTEVGKESQLFSGMDDNAIVYESHQDSVTVLPENAVELARNNKGNQAFIIHDNFYGVQFHPEFSWEVIKMYVSVRSGTGVKVDDPSIPESTQGELVLFNFIELI</sequence>
<evidence type="ECO:0000259" key="1">
    <source>
        <dbReference type="Pfam" id="PF00117"/>
    </source>
</evidence>
<gene>
    <name evidence="2" type="ORF">METZ01_LOCUS66713</name>
</gene>
<evidence type="ECO:0000313" key="2">
    <source>
        <dbReference type="EMBL" id="SVA13859.1"/>
    </source>
</evidence>
<dbReference type="InterPro" id="IPR017926">
    <property type="entry name" value="GATASE"/>
</dbReference>
<accession>A0A381TDM4</accession>
<reference evidence="2" key="1">
    <citation type="submission" date="2018-05" db="EMBL/GenBank/DDBJ databases">
        <authorList>
            <person name="Lanie J.A."/>
            <person name="Ng W.-L."/>
            <person name="Kazmierczak K.M."/>
            <person name="Andrzejewski T.M."/>
            <person name="Davidsen T.M."/>
            <person name="Wayne K.J."/>
            <person name="Tettelin H."/>
            <person name="Glass J.I."/>
            <person name="Rusch D."/>
            <person name="Podicherti R."/>
            <person name="Tsui H.-C.T."/>
            <person name="Winkler M.E."/>
        </authorList>
    </citation>
    <scope>NUCLEOTIDE SEQUENCE</scope>
</reference>
<dbReference type="PANTHER" id="PTHR42695:SF5">
    <property type="entry name" value="GLUTAMINE AMIDOTRANSFERASE YLR126C-RELATED"/>
    <property type="match status" value="1"/>
</dbReference>
<dbReference type="GO" id="GO:0005829">
    <property type="term" value="C:cytosol"/>
    <property type="evidence" value="ECO:0007669"/>
    <property type="project" value="TreeGrafter"/>
</dbReference>
<organism evidence="2">
    <name type="scientific">marine metagenome</name>
    <dbReference type="NCBI Taxonomy" id="408172"/>
    <lineage>
        <taxon>unclassified sequences</taxon>
        <taxon>metagenomes</taxon>
        <taxon>ecological metagenomes</taxon>
    </lineage>
</organism>
<name>A0A381TDM4_9ZZZZ</name>
<feature type="domain" description="Glutamine amidotransferase" evidence="1">
    <location>
        <begin position="25"/>
        <end position="188"/>
    </location>
</feature>
<dbReference type="EMBL" id="UINC01004375">
    <property type="protein sequence ID" value="SVA13859.1"/>
    <property type="molecule type" value="Genomic_DNA"/>
</dbReference>
<protein>
    <recommendedName>
        <fullName evidence="1">Glutamine amidotransferase domain-containing protein</fullName>
    </recommendedName>
</protein>
<dbReference type="AlphaFoldDB" id="A0A381TDM4"/>
<proteinExistence type="predicted"/>
<dbReference type="CDD" id="cd01741">
    <property type="entry name" value="GATase1_1"/>
    <property type="match status" value="1"/>
</dbReference>
<dbReference type="InterPro" id="IPR044992">
    <property type="entry name" value="ChyE-like"/>
</dbReference>
<dbReference type="PANTHER" id="PTHR42695">
    <property type="entry name" value="GLUTAMINE AMIDOTRANSFERASE YLR126C-RELATED"/>
    <property type="match status" value="1"/>
</dbReference>
<dbReference type="Gene3D" id="3.40.50.880">
    <property type="match status" value="1"/>
</dbReference>
<dbReference type="PROSITE" id="PS51273">
    <property type="entry name" value="GATASE_TYPE_1"/>
    <property type="match status" value="1"/>
</dbReference>